<evidence type="ECO:0000313" key="2">
    <source>
        <dbReference type="EMBL" id="QPH54001.1"/>
    </source>
</evidence>
<evidence type="ECO:0008006" key="4">
    <source>
        <dbReference type="Google" id="ProtNLM"/>
    </source>
</evidence>
<dbReference type="RefSeq" id="WP_196103210.1">
    <property type="nucleotide sequence ID" value="NZ_CP064942.1"/>
</dbReference>
<dbReference type="KEGG" id="poz:I0K15_19885"/>
<sequence>MTTTTILFALAGLVACALYWVWLRALCIQAGEIAGATDEVQVAAFRVDYRCKAGVHPVDTIEDPRIAGAAILIALAEVEGRTDPLEQQSILREARRLFATDPEETDAIVAVAAWIVAQCGGAQGAMGRLPHRLRALAQDKMSPELQRLADMVTEQGEIAAAPKSAGLRPVGAA</sequence>
<dbReference type="Proteomes" id="UP000594800">
    <property type="component" value="Chromosome"/>
</dbReference>
<protein>
    <recommendedName>
        <fullName evidence="4">Co-chaperone DjlA N-terminal domain-containing protein</fullName>
    </recommendedName>
</protein>
<keyword evidence="3" id="KW-1185">Reference proteome</keyword>
<name>A0A7S9LRL1_9RHOB</name>
<dbReference type="AlphaFoldDB" id="A0A7S9LRL1"/>
<proteinExistence type="predicted"/>
<evidence type="ECO:0000256" key="1">
    <source>
        <dbReference type="SAM" id="Phobius"/>
    </source>
</evidence>
<keyword evidence="1" id="KW-0812">Transmembrane</keyword>
<keyword evidence="1" id="KW-0472">Membrane</keyword>
<reference evidence="2 3" key="1">
    <citation type="submission" date="2020-11" db="EMBL/GenBank/DDBJ databases">
        <title>Description of Pontivivens ytuae sp. nov. isolated from deep sea sediment of Mariana Trench.</title>
        <authorList>
            <person name="Wang Z."/>
            <person name="Sun Q.-L."/>
            <person name="Xu X.-D."/>
            <person name="Tang Y.-Z."/>
            <person name="Zhang J."/>
        </authorList>
    </citation>
    <scope>NUCLEOTIDE SEQUENCE [LARGE SCALE GENOMIC DNA]</scope>
    <source>
        <strain evidence="2 3">MT2928</strain>
    </source>
</reference>
<dbReference type="EMBL" id="CP064942">
    <property type="protein sequence ID" value="QPH54001.1"/>
    <property type="molecule type" value="Genomic_DNA"/>
</dbReference>
<feature type="transmembrane region" description="Helical" evidence="1">
    <location>
        <begin position="6"/>
        <end position="23"/>
    </location>
</feature>
<organism evidence="2 3">
    <name type="scientific">Pontivivens ytuae</name>
    <dbReference type="NCBI Taxonomy" id="2789856"/>
    <lineage>
        <taxon>Bacteria</taxon>
        <taxon>Pseudomonadati</taxon>
        <taxon>Pseudomonadota</taxon>
        <taxon>Alphaproteobacteria</taxon>
        <taxon>Rhodobacterales</taxon>
        <taxon>Paracoccaceae</taxon>
        <taxon>Pontivivens</taxon>
    </lineage>
</organism>
<gene>
    <name evidence="2" type="ORF">I0K15_19885</name>
</gene>
<keyword evidence="1" id="KW-1133">Transmembrane helix</keyword>
<evidence type="ECO:0000313" key="3">
    <source>
        <dbReference type="Proteomes" id="UP000594800"/>
    </source>
</evidence>
<accession>A0A7S9LRL1</accession>